<evidence type="ECO:0000313" key="10">
    <source>
        <dbReference type="Proteomes" id="UP000198228"/>
    </source>
</evidence>
<evidence type="ECO:0000256" key="1">
    <source>
        <dbReference type="ARBA" id="ARBA00000697"/>
    </source>
</evidence>
<dbReference type="PANTHER" id="PTHR48098">
    <property type="entry name" value="ENTEROCHELIN ESTERASE-RELATED"/>
    <property type="match status" value="1"/>
</dbReference>
<keyword evidence="9" id="KW-0378">Hydrolase</keyword>
<name>A0A1C4YBA9_9ACTN</name>
<dbReference type="PANTHER" id="PTHR48098:SF1">
    <property type="entry name" value="DIACYLGLYCEROL ACYLTRANSFERASE_MYCOLYLTRANSFERASE AG85A"/>
    <property type="match status" value="1"/>
</dbReference>
<keyword evidence="5" id="KW-0808">Transferase</keyword>
<dbReference type="PROSITE" id="PS51318">
    <property type="entry name" value="TAT"/>
    <property type="match status" value="1"/>
</dbReference>
<dbReference type="GO" id="GO:0016787">
    <property type="term" value="F:hydrolase activity"/>
    <property type="evidence" value="ECO:0007669"/>
    <property type="project" value="UniProtKB-KW"/>
</dbReference>
<evidence type="ECO:0000256" key="6">
    <source>
        <dbReference type="ARBA" id="ARBA00023315"/>
    </source>
</evidence>
<evidence type="ECO:0000256" key="2">
    <source>
        <dbReference type="ARBA" id="ARBA00005874"/>
    </source>
</evidence>
<dbReference type="InterPro" id="IPR029058">
    <property type="entry name" value="AB_hydrolase_fold"/>
</dbReference>
<dbReference type="EC" id="2.3.1.122" evidence="3"/>
<accession>A0A1C4YBA9</accession>
<dbReference type="GO" id="GO:0050348">
    <property type="term" value="F:trehalose O-mycolyltransferase activity"/>
    <property type="evidence" value="ECO:0007669"/>
    <property type="project" value="UniProtKB-EC"/>
</dbReference>
<comment type="catalytic activity">
    <reaction evidence="8">
        <text>an acyl-CoA + a 1,2-diacyl-sn-glycerol = a triacyl-sn-glycerol + CoA</text>
        <dbReference type="Rhea" id="RHEA:10868"/>
        <dbReference type="ChEBI" id="CHEBI:17815"/>
        <dbReference type="ChEBI" id="CHEBI:57287"/>
        <dbReference type="ChEBI" id="CHEBI:58342"/>
        <dbReference type="ChEBI" id="CHEBI:64615"/>
        <dbReference type="EC" id="2.3.1.20"/>
    </reaction>
</comment>
<dbReference type="Pfam" id="PF00756">
    <property type="entry name" value="Esterase"/>
    <property type="match status" value="1"/>
</dbReference>
<dbReference type="RefSeq" id="WP_088961838.1">
    <property type="nucleotide sequence ID" value="NZ_LT607410.1"/>
</dbReference>
<dbReference type="AlphaFoldDB" id="A0A1C4YBA9"/>
<evidence type="ECO:0000256" key="5">
    <source>
        <dbReference type="ARBA" id="ARBA00022679"/>
    </source>
</evidence>
<dbReference type="SUPFAM" id="SSF53474">
    <property type="entry name" value="alpha/beta-Hydrolases"/>
    <property type="match status" value="1"/>
</dbReference>
<dbReference type="InterPro" id="IPR000801">
    <property type="entry name" value="Esterase-like"/>
</dbReference>
<keyword evidence="6" id="KW-0012">Acyltransferase</keyword>
<organism evidence="9 10">
    <name type="scientific">Micromonospora purpureochromogenes</name>
    <dbReference type="NCBI Taxonomy" id="47872"/>
    <lineage>
        <taxon>Bacteria</taxon>
        <taxon>Bacillati</taxon>
        <taxon>Actinomycetota</taxon>
        <taxon>Actinomycetes</taxon>
        <taxon>Micromonosporales</taxon>
        <taxon>Micromonosporaceae</taxon>
        <taxon>Micromonospora</taxon>
    </lineage>
</organism>
<dbReference type="Proteomes" id="UP000198228">
    <property type="component" value="Chromosome I"/>
</dbReference>
<comment type="similarity">
    <text evidence="2">Belongs to the mycobacterial A85 antigen family.</text>
</comment>
<reference evidence="9 10" key="1">
    <citation type="submission" date="2016-06" db="EMBL/GenBank/DDBJ databases">
        <authorList>
            <person name="Kjaerup R.B."/>
            <person name="Dalgaard T.S."/>
            <person name="Juul-Madsen H.R."/>
        </authorList>
    </citation>
    <scope>NUCLEOTIDE SEQUENCE [LARGE SCALE GENOMIC DNA]</scope>
    <source>
        <strain evidence="9 10">DSM 43821</strain>
    </source>
</reference>
<gene>
    <name evidence="9" type="ORF">GA0074696_3219</name>
</gene>
<sequence>MPITRRRALTWLGAAFGAAATCAGGAVLVDAAVLPGRSVLNQVLGRCAADDPAQELRATPGPSVSGTFRSPARRREVAFALSYPPGYAPGARLPVCLALHGYASDAAAAVRNGDYPAFIAGAVRAGAAPFVLAAVDGGDGYWHPHPDDDPLTMLTGEFLPLLATRGLHTDRVAVAGWSMGGYGALLCALTRPELFRAVVATSPAIFHSYADARTVNPGAYDSAGEWDRYDVLARAREFAGLPLRVAIGAADPFTPAVRAWRDRLPDPELVRISTGCHDGRFWTSVAPEQVRAISAALAD</sequence>
<comment type="catalytic activity">
    <reaction evidence="1">
        <text>2 alpha,alpha'-trehalose 6-mycolate = alpha,alpha'-trehalose 6,6'-bismycolate + alpha,alpha-trehalose</text>
        <dbReference type="Rhea" id="RHEA:23472"/>
        <dbReference type="ChEBI" id="CHEBI:16551"/>
        <dbReference type="ChEBI" id="CHEBI:18195"/>
        <dbReference type="ChEBI" id="CHEBI:18234"/>
        <dbReference type="EC" id="2.3.1.122"/>
    </reaction>
</comment>
<evidence type="ECO:0000256" key="4">
    <source>
        <dbReference type="ARBA" id="ARBA00013244"/>
    </source>
</evidence>
<evidence type="ECO:0000256" key="3">
    <source>
        <dbReference type="ARBA" id="ARBA00012820"/>
    </source>
</evidence>
<dbReference type="EC" id="2.3.1.20" evidence="4"/>
<evidence type="ECO:0000256" key="7">
    <source>
        <dbReference type="ARBA" id="ARBA00032572"/>
    </source>
</evidence>
<dbReference type="Gene3D" id="3.40.50.1820">
    <property type="entry name" value="alpha/beta hydrolase"/>
    <property type="match status" value="1"/>
</dbReference>
<proteinExistence type="inferred from homology"/>
<evidence type="ECO:0000313" key="9">
    <source>
        <dbReference type="EMBL" id="SCF18032.1"/>
    </source>
</evidence>
<dbReference type="EMBL" id="LT607410">
    <property type="protein sequence ID" value="SCF18032.1"/>
    <property type="molecule type" value="Genomic_DNA"/>
</dbReference>
<dbReference type="InterPro" id="IPR006311">
    <property type="entry name" value="TAT_signal"/>
</dbReference>
<dbReference type="GO" id="GO:0004144">
    <property type="term" value="F:diacylglycerol O-acyltransferase activity"/>
    <property type="evidence" value="ECO:0007669"/>
    <property type="project" value="UniProtKB-EC"/>
</dbReference>
<protein>
    <recommendedName>
        <fullName evidence="7">Acyl-CoA:diacylglycerol acyltransferase</fullName>
        <ecNumber evidence="3">2.3.1.122</ecNumber>
        <ecNumber evidence="4">2.3.1.20</ecNumber>
    </recommendedName>
</protein>
<dbReference type="InterPro" id="IPR050583">
    <property type="entry name" value="Mycobacterial_A85_antigen"/>
</dbReference>
<evidence type="ECO:0000256" key="8">
    <source>
        <dbReference type="ARBA" id="ARBA00048109"/>
    </source>
</evidence>